<evidence type="ECO:0000256" key="5">
    <source>
        <dbReference type="ARBA" id="ARBA00018141"/>
    </source>
</evidence>
<comment type="pathway">
    <text evidence="2">Purine metabolism; 7-cyano-7-deazaguanine biosynthesis.</text>
</comment>
<organism evidence="11 12">
    <name type="scientific">Zhongshania aliphaticivorans</name>
    <dbReference type="NCBI Taxonomy" id="1470434"/>
    <lineage>
        <taxon>Bacteria</taxon>
        <taxon>Pseudomonadati</taxon>
        <taxon>Pseudomonadota</taxon>
        <taxon>Gammaproteobacteria</taxon>
        <taxon>Cellvibrionales</taxon>
        <taxon>Spongiibacteraceae</taxon>
        <taxon>Zhongshania</taxon>
    </lineage>
</organism>
<evidence type="ECO:0000313" key="11">
    <source>
        <dbReference type="EMBL" id="AMO67607.1"/>
    </source>
</evidence>
<evidence type="ECO:0000256" key="3">
    <source>
        <dbReference type="ARBA" id="ARBA00008900"/>
    </source>
</evidence>
<dbReference type="GO" id="GO:0070497">
    <property type="term" value="F:6-carboxytetrahydropterin synthase activity"/>
    <property type="evidence" value="ECO:0007669"/>
    <property type="project" value="UniProtKB-EC"/>
</dbReference>
<dbReference type="Gene3D" id="3.30.479.10">
    <property type="entry name" value="6-pyruvoyl tetrahydropterin synthase/QueD"/>
    <property type="match status" value="1"/>
</dbReference>
<evidence type="ECO:0000256" key="4">
    <source>
        <dbReference type="ARBA" id="ARBA00012982"/>
    </source>
</evidence>
<evidence type="ECO:0000256" key="1">
    <source>
        <dbReference type="ARBA" id="ARBA00001947"/>
    </source>
</evidence>
<dbReference type="GO" id="GO:0046872">
    <property type="term" value="F:metal ion binding"/>
    <property type="evidence" value="ECO:0007669"/>
    <property type="project" value="UniProtKB-KW"/>
</dbReference>
<evidence type="ECO:0000256" key="8">
    <source>
        <dbReference type="ARBA" id="ARBA00023239"/>
    </source>
</evidence>
<evidence type="ECO:0000256" key="6">
    <source>
        <dbReference type="ARBA" id="ARBA00022723"/>
    </source>
</evidence>
<name>A0A127M2Z7_9GAMM</name>
<evidence type="ECO:0000256" key="2">
    <source>
        <dbReference type="ARBA" id="ARBA00005061"/>
    </source>
</evidence>
<dbReference type="PANTHER" id="PTHR12589">
    <property type="entry name" value="PYRUVOYL TETRAHYDROBIOPTERIN SYNTHASE"/>
    <property type="match status" value="1"/>
</dbReference>
<evidence type="ECO:0000313" key="12">
    <source>
        <dbReference type="Proteomes" id="UP000074119"/>
    </source>
</evidence>
<dbReference type="InterPro" id="IPR007115">
    <property type="entry name" value="6-PTP_synth/QueD"/>
</dbReference>
<keyword evidence="7" id="KW-0862">Zinc</keyword>
<dbReference type="EC" id="4.1.2.50" evidence="4"/>
<proteinExistence type="inferred from homology"/>
<dbReference type="UniPathway" id="UPA00391"/>
<gene>
    <name evidence="11" type="ORF">AZF00_04545</name>
</gene>
<sequence>MPVKAYTCIEISKEDLKFSGAHFTIFSATERERLHGHNFKVSLLLTADVGDNGMCFSYVEIKTRLRKLCAQLDEYTLLPAASPFMQIRTEGAQYIAEFNGEEIPFLISDTLVLPVRNTTVEEFARYLLELLLRDAPFIEGNEIRELIMKVSSGPGQWGSASWSRD</sequence>
<dbReference type="Proteomes" id="UP000074119">
    <property type="component" value="Chromosome"/>
</dbReference>
<dbReference type="AlphaFoldDB" id="A0A127M2Z7"/>
<comment type="catalytic activity">
    <reaction evidence="10">
        <text>7,8-dihydroneopterin 3'-triphosphate + H2O = 6-carboxy-5,6,7,8-tetrahydropterin + triphosphate + acetaldehyde + 2 H(+)</text>
        <dbReference type="Rhea" id="RHEA:27966"/>
        <dbReference type="ChEBI" id="CHEBI:15343"/>
        <dbReference type="ChEBI" id="CHEBI:15377"/>
        <dbReference type="ChEBI" id="CHEBI:15378"/>
        <dbReference type="ChEBI" id="CHEBI:18036"/>
        <dbReference type="ChEBI" id="CHEBI:58462"/>
        <dbReference type="ChEBI" id="CHEBI:61032"/>
        <dbReference type="EC" id="4.1.2.50"/>
    </reaction>
</comment>
<dbReference type="EMBL" id="CP014544">
    <property type="protein sequence ID" value="AMO67607.1"/>
    <property type="molecule type" value="Genomic_DNA"/>
</dbReference>
<dbReference type="InterPro" id="IPR038418">
    <property type="entry name" value="6-PTP_synth/QueD_sf"/>
</dbReference>
<dbReference type="SUPFAM" id="SSF55620">
    <property type="entry name" value="Tetrahydrobiopterin biosynthesis enzymes-like"/>
    <property type="match status" value="1"/>
</dbReference>
<reference evidence="11 12" key="1">
    <citation type="submission" date="2015-12" db="EMBL/GenBank/DDBJ databases">
        <authorList>
            <person name="Shamseldin A."/>
            <person name="Moawad H."/>
            <person name="Abd El-Rahim W.M."/>
            <person name="Sadowsky M.J."/>
        </authorList>
    </citation>
    <scope>NUCLEOTIDE SEQUENCE [LARGE SCALE GENOMIC DNA]</scope>
    <source>
        <strain evidence="11 12">SM2</strain>
    </source>
</reference>
<evidence type="ECO:0000256" key="9">
    <source>
        <dbReference type="ARBA" id="ARBA00031449"/>
    </source>
</evidence>
<comment type="similarity">
    <text evidence="3">Belongs to the PTPS family. QueD subfamily.</text>
</comment>
<dbReference type="STRING" id="1470434.AZF00_04545"/>
<dbReference type="RefSeq" id="WP_008246296.1">
    <property type="nucleotide sequence ID" value="NZ_CP014544.1"/>
</dbReference>
<protein>
    <recommendedName>
        <fullName evidence="5">6-carboxy-5,6,7,8-tetrahydropterin synthase</fullName>
        <ecNumber evidence="4">4.1.2.50</ecNumber>
    </recommendedName>
    <alternativeName>
        <fullName evidence="9">Queuosine biosynthesis protein QueD</fullName>
    </alternativeName>
</protein>
<keyword evidence="6" id="KW-0479">Metal-binding</keyword>
<dbReference type="Pfam" id="PF01242">
    <property type="entry name" value="PTPS"/>
    <property type="match status" value="1"/>
</dbReference>
<comment type="cofactor">
    <cofactor evidence="1">
        <name>Zn(2+)</name>
        <dbReference type="ChEBI" id="CHEBI:29105"/>
    </cofactor>
</comment>
<evidence type="ECO:0000256" key="10">
    <source>
        <dbReference type="ARBA" id="ARBA00048807"/>
    </source>
</evidence>
<dbReference type="KEGG" id="zal:AZF00_04545"/>
<accession>A0A127M2Z7</accession>
<evidence type="ECO:0000256" key="7">
    <source>
        <dbReference type="ARBA" id="ARBA00022833"/>
    </source>
</evidence>
<keyword evidence="8" id="KW-0456">Lyase</keyword>
<dbReference type="PANTHER" id="PTHR12589:SF7">
    <property type="entry name" value="6-PYRUVOYL TETRAHYDROBIOPTERIN SYNTHASE"/>
    <property type="match status" value="1"/>
</dbReference>